<dbReference type="PROSITE" id="PS51257">
    <property type="entry name" value="PROKAR_LIPOPROTEIN"/>
    <property type="match status" value="1"/>
</dbReference>
<proteinExistence type="predicted"/>
<dbReference type="RefSeq" id="WP_145054285.1">
    <property type="nucleotide sequence ID" value="NZ_CP036433.1"/>
</dbReference>
<dbReference type="SUPFAM" id="SSF49899">
    <property type="entry name" value="Concanavalin A-like lectins/glucanases"/>
    <property type="match status" value="1"/>
</dbReference>
<evidence type="ECO:0000259" key="3">
    <source>
        <dbReference type="Pfam" id="PF07587"/>
    </source>
</evidence>
<evidence type="ECO:0000313" key="5">
    <source>
        <dbReference type="Proteomes" id="UP000317648"/>
    </source>
</evidence>
<dbReference type="Pfam" id="PF07587">
    <property type="entry name" value="PSD1"/>
    <property type="match status" value="1"/>
</dbReference>
<dbReference type="EMBL" id="CP036433">
    <property type="protein sequence ID" value="QDU95564.1"/>
    <property type="molecule type" value="Genomic_DNA"/>
</dbReference>
<sequence precursor="true">MHLSRSLACLVFGSLLSCCGPWSAGAEATPALPYDQIILSDNPVAYWRFDGEKPLQNLAKGAAGLATESVGAARLAKAGPQAGEYPLFTADNRGVELGGTRGYLKTTDPGEQSDLDFSLGDAITLEAWVNPRGLRDDQQVYIVGKGRTGNPGQVAANQNYALRLRAVDGQMRVSFLFRGEGTARDGGDEFHRWNSQEGFVADGRWRHVAVSYRFGDPGSIRGYINGQPTAGDWDIGGPTKAAPTVDNDDLWIGSSMGGKIDSTFSGFLDEVAIYRQALSPERMAARYQSNLKEPAVPDFSEAPRHAVLVEIVEDIPDAMQWNVVTPPPVEQFSQQAFALTDTPRKYNSHGVIIDRSNPFLVRSRTRKHFAGGEYDLLLRSRQAARLFIDGKLVAETKFLKPNGSGHEKVPELADPHAATYPLPPGHQETAVRVKLEPGEHHFRWECFVGGKNMRTEIGEPVVAFSHPGETPQVLTADAGDAEPFPLTTAAWEAFELGVRSQMLALNQRRRQEVSAEYSDYWSQRHDLARKELANWPDPQPPALADGMPANNAIDQFLAVPLKEAGVAPTALLEDDAFLRRVTLDTVGRIPTPAERTAFLKDPADTRRQLVIERLLENPEWADHWTSYWQDVLAENPGILKPSLNNTGPFRWWIYESMLDNKPLDRFVTDLVMMEGSRYGGGTAGFGMATENDVPMAAKAHTLATAFLGVEMKCARCHDAPFHPFSQEDLFSIAAMLDRKPITLPKSSTVPPPPAGGREPAIESSLAPGAKIMPVWVFTSLSASDLPAGLTRNPEDARSVLAASITSPQNERFAQVTVNRLWARYFGRGLVATPDDWHDTDASHPELLKFLARELVLSGYDMKHVSRLILQSHAYQRATADKGTDPALFAGPQRRRLSAEQLLDSLFVAADKQLYAEPLTLDPEGRRSVSTFLNLGTPHRAWEFTSMSNERDRPALALPMAQSLIDLMLAFGWRDSRPNPLTVREEPATVLQPLSIANGVAANRTVRLSDDHALTEVCLTDISLDALVDRLFVQILSRPPTASERELFMAELADGFENRRRLSEPKQPSNIIRYRNPVSWSNHLNFRATEIKQELERLTNEGDPPTRRLDPVWRVKVEDALWALINSPEFVFIP</sequence>
<dbReference type="InterPro" id="IPR013320">
    <property type="entry name" value="ConA-like_dom_sf"/>
</dbReference>
<reference evidence="4 5" key="1">
    <citation type="submission" date="2019-02" db="EMBL/GenBank/DDBJ databases">
        <title>Deep-cultivation of Planctomycetes and their phenomic and genomic characterization uncovers novel biology.</title>
        <authorList>
            <person name="Wiegand S."/>
            <person name="Jogler M."/>
            <person name="Boedeker C."/>
            <person name="Pinto D."/>
            <person name="Vollmers J."/>
            <person name="Rivas-Marin E."/>
            <person name="Kohn T."/>
            <person name="Peeters S.H."/>
            <person name="Heuer A."/>
            <person name="Rast P."/>
            <person name="Oberbeckmann S."/>
            <person name="Bunk B."/>
            <person name="Jeske O."/>
            <person name="Meyerdierks A."/>
            <person name="Storesund J.E."/>
            <person name="Kallscheuer N."/>
            <person name="Luecker S."/>
            <person name="Lage O.M."/>
            <person name="Pohl T."/>
            <person name="Merkel B.J."/>
            <person name="Hornburger P."/>
            <person name="Mueller R.-W."/>
            <person name="Bruemmer F."/>
            <person name="Labrenz M."/>
            <person name="Spormann A.M."/>
            <person name="Op den Camp H."/>
            <person name="Overmann J."/>
            <person name="Amann R."/>
            <person name="Jetten M.S.M."/>
            <person name="Mascher T."/>
            <person name="Medema M.H."/>
            <person name="Devos D.P."/>
            <person name="Kaster A.-K."/>
            <person name="Ovreas L."/>
            <person name="Rohde M."/>
            <person name="Galperin M.Y."/>
            <person name="Jogler C."/>
        </authorList>
    </citation>
    <scope>NUCLEOTIDE SEQUENCE [LARGE SCALE GENOMIC DNA]</scope>
    <source>
        <strain evidence="4 5">Pla85_3_4</strain>
    </source>
</reference>
<keyword evidence="1" id="KW-0732">Signal</keyword>
<name>A0A518DUR3_9BACT</name>
<feature type="chain" id="PRO_5022109399" description="LamG-like jellyroll fold domain-containing protein" evidence="1">
    <location>
        <begin position="25"/>
        <end position="1133"/>
    </location>
</feature>
<feature type="domain" description="DUF1549" evidence="2">
    <location>
        <begin position="553"/>
        <end position="737"/>
    </location>
</feature>
<feature type="domain" description="DUF1553" evidence="3">
    <location>
        <begin position="797"/>
        <end position="1048"/>
    </location>
</feature>
<dbReference type="Gene3D" id="2.60.120.200">
    <property type="match status" value="1"/>
</dbReference>
<gene>
    <name evidence="4" type="ORF">Pla8534_33800</name>
</gene>
<dbReference type="InterPro" id="IPR022655">
    <property type="entry name" value="DUF1553"/>
</dbReference>
<accession>A0A518DUR3</accession>
<evidence type="ECO:0000313" key="4">
    <source>
        <dbReference type="EMBL" id="QDU95564.1"/>
    </source>
</evidence>
<dbReference type="KEGG" id="lcre:Pla8534_33800"/>
<evidence type="ECO:0008006" key="6">
    <source>
        <dbReference type="Google" id="ProtNLM"/>
    </source>
</evidence>
<dbReference type="AlphaFoldDB" id="A0A518DUR3"/>
<dbReference type="InterPro" id="IPR011444">
    <property type="entry name" value="DUF1549"/>
</dbReference>
<organism evidence="4 5">
    <name type="scientific">Lignipirellula cremea</name>
    <dbReference type="NCBI Taxonomy" id="2528010"/>
    <lineage>
        <taxon>Bacteria</taxon>
        <taxon>Pseudomonadati</taxon>
        <taxon>Planctomycetota</taxon>
        <taxon>Planctomycetia</taxon>
        <taxon>Pirellulales</taxon>
        <taxon>Pirellulaceae</taxon>
        <taxon>Lignipirellula</taxon>
    </lineage>
</organism>
<protein>
    <recommendedName>
        <fullName evidence="6">LamG-like jellyroll fold domain-containing protein</fullName>
    </recommendedName>
</protein>
<dbReference type="Pfam" id="PF07583">
    <property type="entry name" value="PSCyt2"/>
    <property type="match status" value="1"/>
</dbReference>
<keyword evidence="5" id="KW-1185">Reference proteome</keyword>
<dbReference type="PANTHER" id="PTHR35889:SF3">
    <property type="entry name" value="F-BOX DOMAIN-CONTAINING PROTEIN"/>
    <property type="match status" value="1"/>
</dbReference>
<evidence type="ECO:0000259" key="2">
    <source>
        <dbReference type="Pfam" id="PF07583"/>
    </source>
</evidence>
<dbReference type="Proteomes" id="UP000317648">
    <property type="component" value="Chromosome"/>
</dbReference>
<dbReference type="PANTHER" id="PTHR35889">
    <property type="entry name" value="CYCLOINULO-OLIGOSACCHARIDE FRUCTANOTRANSFERASE-RELATED"/>
    <property type="match status" value="1"/>
</dbReference>
<dbReference type="Pfam" id="PF13385">
    <property type="entry name" value="Laminin_G_3"/>
    <property type="match status" value="1"/>
</dbReference>
<evidence type="ECO:0000256" key="1">
    <source>
        <dbReference type="SAM" id="SignalP"/>
    </source>
</evidence>
<dbReference type="OrthoDB" id="289126at2"/>
<feature type="signal peptide" evidence="1">
    <location>
        <begin position="1"/>
        <end position="24"/>
    </location>
</feature>